<dbReference type="EMBL" id="JAPDOD010000024">
    <property type="protein sequence ID" value="MDA0163392.1"/>
    <property type="molecule type" value="Genomic_DNA"/>
</dbReference>
<name>A0A9X3MVX1_9ACTN</name>
<accession>A0A9X3MVX1</accession>
<dbReference type="RefSeq" id="WP_270042635.1">
    <property type="nucleotide sequence ID" value="NZ_JAPDOD010000024.1"/>
</dbReference>
<keyword evidence="1" id="KW-1133">Transmembrane helix</keyword>
<reference evidence="2" key="1">
    <citation type="submission" date="2022-10" db="EMBL/GenBank/DDBJ databases">
        <title>The WGS of Solirubrobacter ginsenosidimutans DSM 21036.</title>
        <authorList>
            <person name="Jiang Z."/>
        </authorList>
    </citation>
    <scope>NUCLEOTIDE SEQUENCE</scope>
    <source>
        <strain evidence="2">DSM 21036</strain>
    </source>
</reference>
<evidence type="ECO:0000313" key="3">
    <source>
        <dbReference type="Proteomes" id="UP001149140"/>
    </source>
</evidence>
<protein>
    <submittedName>
        <fullName evidence="2">Uncharacterized protein</fullName>
    </submittedName>
</protein>
<feature type="transmembrane region" description="Helical" evidence="1">
    <location>
        <begin position="25"/>
        <end position="46"/>
    </location>
</feature>
<dbReference type="AlphaFoldDB" id="A0A9X3MVX1"/>
<comment type="caution">
    <text evidence="2">The sequence shown here is derived from an EMBL/GenBank/DDBJ whole genome shotgun (WGS) entry which is preliminary data.</text>
</comment>
<organism evidence="2 3">
    <name type="scientific">Solirubrobacter ginsenosidimutans</name>
    <dbReference type="NCBI Taxonomy" id="490573"/>
    <lineage>
        <taxon>Bacteria</taxon>
        <taxon>Bacillati</taxon>
        <taxon>Actinomycetota</taxon>
        <taxon>Thermoleophilia</taxon>
        <taxon>Solirubrobacterales</taxon>
        <taxon>Solirubrobacteraceae</taxon>
        <taxon>Solirubrobacter</taxon>
    </lineage>
</organism>
<keyword evidence="1" id="KW-0812">Transmembrane</keyword>
<proteinExistence type="predicted"/>
<keyword evidence="1" id="KW-0472">Membrane</keyword>
<evidence type="ECO:0000256" key="1">
    <source>
        <dbReference type="SAM" id="Phobius"/>
    </source>
</evidence>
<sequence length="211" mass="22553">MTLVAPEHRPTLREELAPLPASARWAVFGVLGLLVVGALVVALGGSSTADGVRIVRERPIAFNLRVAPGMKQLEPAAGEWVHLERKNQDSMVVGPLQLPAYKGDVGGILPIVATHELDALKQRFPELELVEEGKARINTVAGYTLAFRVSRKPRLYGRLTLLPQPVPGARDGVRLLLLSTPAGGAGKASDVGTSGLLKTPYRSFRFGTEAP</sequence>
<evidence type="ECO:0000313" key="2">
    <source>
        <dbReference type="EMBL" id="MDA0163392.1"/>
    </source>
</evidence>
<gene>
    <name evidence="2" type="ORF">OM076_24165</name>
</gene>
<dbReference type="Proteomes" id="UP001149140">
    <property type="component" value="Unassembled WGS sequence"/>
</dbReference>
<keyword evidence="3" id="KW-1185">Reference proteome</keyword>